<proteinExistence type="predicted"/>
<feature type="non-terminal residue" evidence="1">
    <location>
        <position position="1"/>
    </location>
</feature>
<reference evidence="2" key="1">
    <citation type="journal article" date="2024" name="Front. Bioeng. Biotechnol.">
        <title>Genome-scale model development and genomic sequencing of the oleaginous clade Lipomyces.</title>
        <authorList>
            <person name="Czajka J.J."/>
            <person name="Han Y."/>
            <person name="Kim J."/>
            <person name="Mondo S.J."/>
            <person name="Hofstad B.A."/>
            <person name="Robles A."/>
            <person name="Haridas S."/>
            <person name="Riley R."/>
            <person name="LaButti K."/>
            <person name="Pangilinan J."/>
            <person name="Andreopoulos W."/>
            <person name="Lipzen A."/>
            <person name="Yan J."/>
            <person name="Wang M."/>
            <person name="Ng V."/>
            <person name="Grigoriev I.V."/>
            <person name="Spatafora J.W."/>
            <person name="Magnuson J.K."/>
            <person name="Baker S.E."/>
            <person name="Pomraning K.R."/>
        </authorList>
    </citation>
    <scope>NUCLEOTIDE SEQUENCE [LARGE SCALE GENOMIC DNA]</scope>
    <source>
        <strain evidence="2">CBS 7786</strain>
    </source>
</reference>
<evidence type="ECO:0000313" key="1">
    <source>
        <dbReference type="EMBL" id="KAK9234695.1"/>
    </source>
</evidence>
<name>A0ACC3STR8_LIPKO</name>
<gene>
    <name evidence="1" type="ORF">V1525DRAFT_349730</name>
</gene>
<evidence type="ECO:0000313" key="2">
    <source>
        <dbReference type="Proteomes" id="UP001433508"/>
    </source>
</evidence>
<keyword evidence="2" id="KW-1185">Reference proteome</keyword>
<dbReference type="Proteomes" id="UP001433508">
    <property type="component" value="Unassembled WGS sequence"/>
</dbReference>
<sequence length="103" mass="10940">QETQLPISALKILAKGKVLPDTRTVEEVVDEQGKATLMVMIASGATPAPAAPAAVAEETKVEIEGMITDDVWTAIKDAVVGKLGEVNGHKVMDRIKRGYDLAK</sequence>
<comment type="caution">
    <text evidence="1">The sequence shown here is derived from an EMBL/GenBank/DDBJ whole genome shotgun (WGS) entry which is preliminary data.</text>
</comment>
<dbReference type="EMBL" id="MU971455">
    <property type="protein sequence ID" value="KAK9234695.1"/>
    <property type="molecule type" value="Genomic_DNA"/>
</dbReference>
<organism evidence="1 2">
    <name type="scientific">Lipomyces kononenkoae</name>
    <name type="common">Yeast</name>
    <dbReference type="NCBI Taxonomy" id="34357"/>
    <lineage>
        <taxon>Eukaryota</taxon>
        <taxon>Fungi</taxon>
        <taxon>Dikarya</taxon>
        <taxon>Ascomycota</taxon>
        <taxon>Saccharomycotina</taxon>
        <taxon>Lipomycetes</taxon>
        <taxon>Lipomycetales</taxon>
        <taxon>Lipomycetaceae</taxon>
        <taxon>Lipomyces</taxon>
    </lineage>
</organism>
<protein>
    <submittedName>
        <fullName evidence="1">Uncharacterized protein</fullName>
    </submittedName>
</protein>
<accession>A0ACC3STR8</accession>